<feature type="transmembrane region" description="Helical" evidence="5">
    <location>
        <begin position="12"/>
        <end position="35"/>
    </location>
</feature>
<evidence type="ECO:0000256" key="5">
    <source>
        <dbReference type="SAM" id="Phobius"/>
    </source>
</evidence>
<evidence type="ECO:0000313" key="8">
    <source>
        <dbReference type="Proteomes" id="UP000826271"/>
    </source>
</evidence>
<keyword evidence="8" id="KW-1185">Reference proteome</keyword>
<reference evidence="7" key="1">
    <citation type="submission" date="2019-10" db="EMBL/GenBank/DDBJ databases">
        <authorList>
            <person name="Zhang R."/>
            <person name="Pan Y."/>
            <person name="Wang J."/>
            <person name="Ma R."/>
            <person name="Yu S."/>
        </authorList>
    </citation>
    <scope>NUCLEOTIDE SEQUENCE</scope>
    <source>
        <strain evidence="7">LA-IB0</strain>
        <tissue evidence="7">Leaf</tissue>
    </source>
</reference>
<keyword evidence="2 5" id="KW-0812">Transmembrane</keyword>
<name>A0AAV6XTA3_9LAMI</name>
<evidence type="ECO:0000313" key="7">
    <source>
        <dbReference type="EMBL" id="KAG8385698.1"/>
    </source>
</evidence>
<evidence type="ECO:0000256" key="3">
    <source>
        <dbReference type="ARBA" id="ARBA00022989"/>
    </source>
</evidence>
<proteinExistence type="predicted"/>
<dbReference type="InterPro" id="IPR004864">
    <property type="entry name" value="LEA_2"/>
</dbReference>
<keyword evidence="4 5" id="KW-0472">Membrane</keyword>
<protein>
    <recommendedName>
        <fullName evidence="6">Late embryogenesis abundant protein LEA-2 subgroup domain-containing protein</fullName>
    </recommendedName>
</protein>
<comment type="caution">
    <text evidence="7">The sequence shown here is derived from an EMBL/GenBank/DDBJ whole genome shotgun (WGS) entry which is preliminary data.</text>
</comment>
<feature type="domain" description="Late embryogenesis abundant protein LEA-2 subgroup" evidence="6">
    <location>
        <begin position="74"/>
        <end position="154"/>
    </location>
</feature>
<dbReference type="EMBL" id="WHWC01000003">
    <property type="protein sequence ID" value="KAG8385698.1"/>
    <property type="molecule type" value="Genomic_DNA"/>
</dbReference>
<evidence type="ECO:0000256" key="2">
    <source>
        <dbReference type="ARBA" id="ARBA00022692"/>
    </source>
</evidence>
<accession>A0AAV6XTA3</accession>
<sequence>MVHRRLDKARFDISCWFFCVITVLSLAGVVAWLSLTPKNPCFRISDIHFPVLNSKNYTTHSNVSVPNNSLMFNLQVSNPNKRMGIYYSGISLSLYGGGGIAGANSTPGFYQQHKNTTVFAIMVRATQGFWQGMNGGDMDFAVRVETAVRFRIIKWNTKLRHIEHEEIFNNVRISSLNGTVSSGDYAELQNASKLKTRN</sequence>
<dbReference type="GO" id="GO:0009506">
    <property type="term" value="C:plasmodesma"/>
    <property type="evidence" value="ECO:0007669"/>
    <property type="project" value="TreeGrafter"/>
</dbReference>
<evidence type="ECO:0000256" key="1">
    <source>
        <dbReference type="ARBA" id="ARBA00004167"/>
    </source>
</evidence>
<gene>
    <name evidence="7" type="ORF">BUALT_Bualt03G0072200</name>
</gene>
<comment type="subcellular location">
    <subcellularLocation>
        <location evidence="1">Membrane</location>
        <topology evidence="1">Single-pass membrane protein</topology>
    </subcellularLocation>
</comment>
<dbReference type="PANTHER" id="PTHR31415:SF125">
    <property type="entry name" value="HARPIN INDUCING PROTEIN 1-LIKE 9"/>
    <property type="match status" value="1"/>
</dbReference>
<dbReference type="AlphaFoldDB" id="A0AAV6XTA3"/>
<dbReference type="PANTHER" id="PTHR31415">
    <property type="entry name" value="OS05G0367900 PROTEIN"/>
    <property type="match status" value="1"/>
</dbReference>
<keyword evidence="3 5" id="KW-1133">Transmembrane helix</keyword>
<dbReference type="Proteomes" id="UP000826271">
    <property type="component" value="Unassembled WGS sequence"/>
</dbReference>
<dbReference type="GO" id="GO:0098542">
    <property type="term" value="P:defense response to other organism"/>
    <property type="evidence" value="ECO:0007669"/>
    <property type="project" value="InterPro"/>
</dbReference>
<evidence type="ECO:0000259" key="6">
    <source>
        <dbReference type="Pfam" id="PF03168"/>
    </source>
</evidence>
<organism evidence="7 8">
    <name type="scientific">Buddleja alternifolia</name>
    <dbReference type="NCBI Taxonomy" id="168488"/>
    <lineage>
        <taxon>Eukaryota</taxon>
        <taxon>Viridiplantae</taxon>
        <taxon>Streptophyta</taxon>
        <taxon>Embryophyta</taxon>
        <taxon>Tracheophyta</taxon>
        <taxon>Spermatophyta</taxon>
        <taxon>Magnoliopsida</taxon>
        <taxon>eudicotyledons</taxon>
        <taxon>Gunneridae</taxon>
        <taxon>Pentapetalae</taxon>
        <taxon>asterids</taxon>
        <taxon>lamiids</taxon>
        <taxon>Lamiales</taxon>
        <taxon>Scrophulariaceae</taxon>
        <taxon>Buddlejeae</taxon>
        <taxon>Buddleja</taxon>
    </lineage>
</organism>
<dbReference type="Pfam" id="PF03168">
    <property type="entry name" value="LEA_2"/>
    <property type="match status" value="1"/>
</dbReference>
<dbReference type="GO" id="GO:0005886">
    <property type="term" value="C:plasma membrane"/>
    <property type="evidence" value="ECO:0007669"/>
    <property type="project" value="TreeGrafter"/>
</dbReference>
<evidence type="ECO:0000256" key="4">
    <source>
        <dbReference type="ARBA" id="ARBA00023136"/>
    </source>
</evidence>
<dbReference type="InterPro" id="IPR044839">
    <property type="entry name" value="NDR1-like"/>
</dbReference>